<dbReference type="Proteomes" id="UP000477386">
    <property type="component" value="Unassembled WGS sequence"/>
</dbReference>
<evidence type="ECO:0000256" key="1">
    <source>
        <dbReference type="SAM" id="Phobius"/>
    </source>
</evidence>
<feature type="transmembrane region" description="Helical" evidence="1">
    <location>
        <begin position="203"/>
        <end position="222"/>
    </location>
</feature>
<gene>
    <name evidence="2" type="ORF">GK091_01210</name>
</gene>
<sequence>MVRKVTDWQPYEKTLFRFVFIYFGIQLLPIDGQFVQNLVATGGGYSRYVFNLSRYAPHFFGPQDTFLNWLVVAIIAVIGTVIWSLRDRQTANYDGLYYWLRVALRYRLAIGLIAYGFIKLFPLQAPLPSISNLNTAYGDHSAWKLFSLTLGIVPSYQSFLGGVELLGGLLLLHRKTATIGTLIILPFLGNVFFSNLAYEGGEYVYSGLLITFALVLFAFDAIRLFRLVSLELPTAPNRFRPIFSEQWQRYGRLALKGAFVLFAVVVYGYSTYAAYRTGPVRFPQTPGLPGVSGLYNVSAFRIGNKTLPYSKTDLIRWQDVVFETWNTISIKSNRPVTLLNTNVEQVSGADTERDYELAGSQGRHYYRYSIDSTSRGADGSVLTLKNANPNHKTETLKLSLKRQNASTLIVSGLNETRDSVYAVLTKIDKKYLIDEAAKAGRRGSLTL</sequence>
<feature type="transmembrane region" description="Helical" evidence="1">
    <location>
        <begin position="106"/>
        <end position="125"/>
    </location>
</feature>
<organism evidence="2 3">
    <name type="scientific">Spirosoma agri</name>
    <dbReference type="NCBI Taxonomy" id="1987381"/>
    <lineage>
        <taxon>Bacteria</taxon>
        <taxon>Pseudomonadati</taxon>
        <taxon>Bacteroidota</taxon>
        <taxon>Cytophagia</taxon>
        <taxon>Cytophagales</taxon>
        <taxon>Cytophagaceae</taxon>
        <taxon>Spirosoma</taxon>
    </lineage>
</organism>
<evidence type="ECO:0000313" key="3">
    <source>
        <dbReference type="Proteomes" id="UP000477386"/>
    </source>
</evidence>
<feature type="transmembrane region" description="Helical" evidence="1">
    <location>
        <begin position="253"/>
        <end position="275"/>
    </location>
</feature>
<keyword evidence="1" id="KW-0472">Membrane</keyword>
<evidence type="ECO:0000313" key="2">
    <source>
        <dbReference type="EMBL" id="NEU65485.1"/>
    </source>
</evidence>
<dbReference type="EMBL" id="JAAGNZ010000001">
    <property type="protein sequence ID" value="NEU65485.1"/>
    <property type="molecule type" value="Genomic_DNA"/>
</dbReference>
<reference evidence="2 3" key="1">
    <citation type="submission" date="2020-02" db="EMBL/GenBank/DDBJ databases">
        <title>Draft genome sequence of two Spirosoma agri KCTC 52727 and Spirosoma terrae KCTC 52035.</title>
        <authorList>
            <person name="Rojas J."/>
            <person name="Ambika Manirajan B."/>
            <person name="Ratering S."/>
            <person name="Suarez C."/>
            <person name="Schnell S."/>
        </authorList>
    </citation>
    <scope>NUCLEOTIDE SEQUENCE [LARGE SCALE GENOMIC DNA]</scope>
    <source>
        <strain evidence="2 3">KCTC 52727</strain>
    </source>
</reference>
<dbReference type="AlphaFoldDB" id="A0A6M0ICK2"/>
<feature type="transmembrane region" description="Helical" evidence="1">
    <location>
        <begin position="179"/>
        <end position="197"/>
    </location>
</feature>
<keyword evidence="3" id="KW-1185">Reference proteome</keyword>
<proteinExistence type="predicted"/>
<keyword evidence="1" id="KW-1133">Transmembrane helix</keyword>
<keyword evidence="1" id="KW-0812">Transmembrane</keyword>
<name>A0A6M0ICK2_9BACT</name>
<comment type="caution">
    <text evidence="2">The sequence shown here is derived from an EMBL/GenBank/DDBJ whole genome shotgun (WGS) entry which is preliminary data.</text>
</comment>
<protein>
    <submittedName>
        <fullName evidence="2">DoxX family protein</fullName>
    </submittedName>
</protein>
<accession>A0A6M0ICK2</accession>
<feature type="transmembrane region" description="Helical" evidence="1">
    <location>
        <begin position="66"/>
        <end position="85"/>
    </location>
</feature>
<feature type="transmembrane region" description="Helical" evidence="1">
    <location>
        <begin position="145"/>
        <end position="172"/>
    </location>
</feature>